<gene>
    <name evidence="17" type="ORF">HH212_05390</name>
</gene>
<comment type="catalytic activity">
    <reaction evidence="11">
        <text>2 H2O2 = O2 + 2 H2O</text>
        <dbReference type="Rhea" id="RHEA:20309"/>
        <dbReference type="ChEBI" id="CHEBI:15377"/>
        <dbReference type="ChEBI" id="CHEBI:15379"/>
        <dbReference type="ChEBI" id="CHEBI:16240"/>
        <dbReference type="EC" id="1.11.1.6"/>
    </reaction>
</comment>
<dbReference type="GO" id="GO:0006979">
    <property type="term" value="P:response to oxidative stress"/>
    <property type="evidence" value="ECO:0007669"/>
    <property type="project" value="InterPro"/>
</dbReference>
<dbReference type="FunFam" id="2.40.180.10:FF:000003">
    <property type="entry name" value="Catalase"/>
    <property type="match status" value="1"/>
</dbReference>
<dbReference type="Gene3D" id="3.40.50.880">
    <property type="match status" value="1"/>
</dbReference>
<protein>
    <recommendedName>
        <fullName evidence="4 11">Catalase</fullName>
        <ecNumber evidence="4 11">1.11.1.6</ecNumber>
    </recommendedName>
</protein>
<evidence type="ECO:0000313" key="18">
    <source>
        <dbReference type="Proteomes" id="UP000502415"/>
    </source>
</evidence>
<feature type="region of interest" description="Disordered" evidence="15">
    <location>
        <begin position="1"/>
        <end position="94"/>
    </location>
</feature>
<evidence type="ECO:0000256" key="9">
    <source>
        <dbReference type="ARBA" id="ARBA00023004"/>
    </source>
</evidence>
<dbReference type="PIRSF" id="PIRSF038927">
    <property type="entry name" value="Catalase_clade2"/>
    <property type="match status" value="1"/>
</dbReference>
<accession>A0A7Z2VV76</accession>
<reference evidence="17 18" key="1">
    <citation type="submission" date="2020-04" db="EMBL/GenBank/DDBJ databases">
        <title>Genome sequencing of novel species.</title>
        <authorList>
            <person name="Heo J."/>
            <person name="Kim S.-J."/>
            <person name="Kim J.-S."/>
            <person name="Hong S.-B."/>
            <person name="Kwon S.-W."/>
        </authorList>
    </citation>
    <scope>NUCLEOTIDE SEQUENCE [LARGE SCALE GENOMIC DNA]</scope>
    <source>
        <strain evidence="17 18">GN2-R2</strain>
    </source>
</reference>
<dbReference type="InterPro" id="IPR041399">
    <property type="entry name" value="Catalase_large_C"/>
</dbReference>
<evidence type="ECO:0000256" key="6">
    <source>
        <dbReference type="ARBA" id="ARBA00022617"/>
    </source>
</evidence>
<dbReference type="KEGG" id="mfy:HH212_05390"/>
<dbReference type="InterPro" id="IPR029062">
    <property type="entry name" value="Class_I_gatase-like"/>
</dbReference>
<evidence type="ECO:0000256" key="10">
    <source>
        <dbReference type="ARBA" id="ARBA00023324"/>
    </source>
</evidence>
<comment type="function">
    <text evidence="2 11">Decomposes hydrogen peroxide into water and oxygen; serves to protect cells from the toxic effects of hydrogen peroxide.</text>
</comment>
<dbReference type="InterPro" id="IPR011614">
    <property type="entry name" value="Catalase_core"/>
</dbReference>
<keyword evidence="9 11" id="KW-0408">Iron</keyword>
<dbReference type="GO" id="GO:0042744">
    <property type="term" value="P:hydrogen peroxide catabolic process"/>
    <property type="evidence" value="ECO:0007669"/>
    <property type="project" value="UniProtKB-UniRule"/>
</dbReference>
<dbReference type="PROSITE" id="PS51402">
    <property type="entry name" value="CATALASE_3"/>
    <property type="match status" value="1"/>
</dbReference>
<keyword evidence="18" id="KW-1185">Reference proteome</keyword>
<dbReference type="InterPro" id="IPR024712">
    <property type="entry name" value="Catalase_clade2"/>
</dbReference>
<evidence type="ECO:0000313" key="17">
    <source>
        <dbReference type="EMBL" id="QJD99524.1"/>
    </source>
</evidence>
<dbReference type="PANTHER" id="PTHR42821">
    <property type="entry name" value="CATALASE"/>
    <property type="match status" value="1"/>
</dbReference>
<evidence type="ECO:0000256" key="14">
    <source>
        <dbReference type="PIRSR" id="PIRSR038927-3"/>
    </source>
</evidence>
<dbReference type="Pfam" id="PF06628">
    <property type="entry name" value="Catalase-rel"/>
    <property type="match status" value="1"/>
</dbReference>
<keyword evidence="5 11" id="KW-0575">Peroxidase</keyword>
<evidence type="ECO:0000256" key="1">
    <source>
        <dbReference type="ARBA" id="ARBA00001971"/>
    </source>
</evidence>
<dbReference type="GO" id="GO:0005829">
    <property type="term" value="C:cytosol"/>
    <property type="evidence" value="ECO:0007669"/>
    <property type="project" value="TreeGrafter"/>
</dbReference>
<evidence type="ECO:0000256" key="3">
    <source>
        <dbReference type="ARBA" id="ARBA00010660"/>
    </source>
</evidence>
<dbReference type="AlphaFoldDB" id="A0A7Z2VV76"/>
<keyword evidence="8 11" id="KW-0560">Oxidoreductase</keyword>
<evidence type="ECO:0000256" key="15">
    <source>
        <dbReference type="SAM" id="MobiDB-lite"/>
    </source>
</evidence>
<evidence type="ECO:0000256" key="2">
    <source>
        <dbReference type="ARBA" id="ARBA00002974"/>
    </source>
</evidence>
<dbReference type="GO" id="GO:0046872">
    <property type="term" value="F:metal ion binding"/>
    <property type="evidence" value="ECO:0007669"/>
    <property type="project" value="UniProtKB-KW"/>
</dbReference>
<feature type="binding site" description="axial binding residue" evidence="13">
    <location>
        <position position="466"/>
    </location>
    <ligand>
        <name>heme</name>
        <dbReference type="ChEBI" id="CHEBI:30413"/>
    </ligand>
    <ligandPart>
        <name>Fe</name>
        <dbReference type="ChEBI" id="CHEBI:18248"/>
    </ligandPart>
</feature>
<dbReference type="SMART" id="SM01060">
    <property type="entry name" value="Catalase"/>
    <property type="match status" value="1"/>
</dbReference>
<name>A0A7Z2VV76_9BURK</name>
<dbReference type="GO" id="GO:0020037">
    <property type="term" value="F:heme binding"/>
    <property type="evidence" value="ECO:0007669"/>
    <property type="project" value="UniProtKB-UniRule"/>
</dbReference>
<feature type="binding site" evidence="14">
    <location>
        <position position="265"/>
    </location>
    <ligand>
        <name>heme</name>
        <dbReference type="ChEBI" id="CHEBI:30413"/>
    </ligand>
</feature>
<dbReference type="EMBL" id="CP051685">
    <property type="protein sequence ID" value="QJD99524.1"/>
    <property type="molecule type" value="Genomic_DNA"/>
</dbReference>
<dbReference type="GO" id="GO:0004096">
    <property type="term" value="F:catalase activity"/>
    <property type="evidence" value="ECO:0007669"/>
    <property type="project" value="UniProtKB-UniRule"/>
</dbReference>
<comment type="cofactor">
    <cofactor evidence="1 11 13">
        <name>heme</name>
        <dbReference type="ChEBI" id="CHEBI:30413"/>
    </cofactor>
</comment>
<keyword evidence="6 11" id="KW-0349">Heme</keyword>
<feature type="binding site" evidence="14">
    <location>
        <position position="176"/>
    </location>
    <ligand>
        <name>heme</name>
        <dbReference type="ChEBI" id="CHEBI:30413"/>
    </ligand>
</feature>
<evidence type="ECO:0000256" key="4">
    <source>
        <dbReference type="ARBA" id="ARBA00012314"/>
    </source>
</evidence>
<dbReference type="CDD" id="cd03132">
    <property type="entry name" value="GATase1_catalase"/>
    <property type="match status" value="1"/>
</dbReference>
<dbReference type="SUPFAM" id="SSF56634">
    <property type="entry name" value="Heme-dependent catalase-like"/>
    <property type="match status" value="1"/>
</dbReference>
<dbReference type="InterPro" id="IPR020835">
    <property type="entry name" value="Catalase_sf"/>
</dbReference>
<keyword evidence="7 11" id="KW-0479">Metal-binding</keyword>
<evidence type="ECO:0000256" key="8">
    <source>
        <dbReference type="ARBA" id="ARBA00023002"/>
    </source>
</evidence>
<dbReference type="Gene3D" id="1.20.1370.20">
    <property type="match status" value="1"/>
</dbReference>
<dbReference type="Proteomes" id="UP000502415">
    <property type="component" value="Chromosome"/>
</dbReference>
<evidence type="ECO:0000256" key="7">
    <source>
        <dbReference type="ARBA" id="ARBA00022723"/>
    </source>
</evidence>
<dbReference type="PRINTS" id="PR00067">
    <property type="entry name" value="CATALASE"/>
</dbReference>
<dbReference type="Pfam" id="PF18011">
    <property type="entry name" value="Catalase_C"/>
    <property type="match status" value="1"/>
</dbReference>
<feature type="active site" evidence="12">
    <location>
        <position position="179"/>
    </location>
</feature>
<evidence type="ECO:0000256" key="5">
    <source>
        <dbReference type="ARBA" id="ARBA00022559"/>
    </source>
</evidence>
<feature type="binding site" evidence="14">
    <location>
        <position position="462"/>
    </location>
    <ligand>
        <name>heme</name>
        <dbReference type="ChEBI" id="CHEBI:30413"/>
    </ligand>
</feature>
<dbReference type="InterPro" id="IPR024708">
    <property type="entry name" value="Catalase_AS"/>
</dbReference>
<comment type="similarity">
    <text evidence="3">Belongs to the catalase family. HPII subfamily.</text>
</comment>
<feature type="compositionally biased region" description="Polar residues" evidence="15">
    <location>
        <begin position="19"/>
        <end position="37"/>
    </location>
</feature>
<feature type="active site" evidence="12">
    <location>
        <position position="252"/>
    </location>
</feature>
<evidence type="ECO:0000259" key="16">
    <source>
        <dbReference type="SMART" id="SM01060"/>
    </source>
</evidence>
<feature type="compositionally biased region" description="Low complexity" evidence="15">
    <location>
        <begin position="84"/>
        <end position="94"/>
    </location>
</feature>
<feature type="compositionally biased region" description="Basic and acidic residues" evidence="15">
    <location>
        <begin position="41"/>
        <end position="51"/>
    </location>
</feature>
<dbReference type="RefSeq" id="WP_169434431.1">
    <property type="nucleotide sequence ID" value="NZ_CP051685.1"/>
</dbReference>
<feature type="binding site" evidence="14">
    <location>
        <position position="473"/>
    </location>
    <ligand>
        <name>heme</name>
        <dbReference type="ChEBI" id="CHEBI:30413"/>
    </ligand>
</feature>
<dbReference type="PANTHER" id="PTHR42821:SF1">
    <property type="entry name" value="CATALASE-B"/>
    <property type="match status" value="1"/>
</dbReference>
<evidence type="ECO:0000256" key="12">
    <source>
        <dbReference type="PIRSR" id="PIRSR038927-1"/>
    </source>
</evidence>
<dbReference type="PROSITE" id="PS00438">
    <property type="entry name" value="CATALASE_2"/>
    <property type="match status" value="1"/>
</dbReference>
<feature type="binding site" evidence="14">
    <location>
        <position position="216"/>
    </location>
    <ligand>
        <name>heme</name>
        <dbReference type="ChEBI" id="CHEBI:30413"/>
    </ligand>
</feature>
<dbReference type="EC" id="1.11.1.6" evidence="4 11"/>
<dbReference type="Gene3D" id="2.40.180.10">
    <property type="entry name" value="Catalase core domain"/>
    <property type="match status" value="1"/>
</dbReference>
<organism evidence="17 18">
    <name type="scientific">Massilia forsythiae</name>
    <dbReference type="NCBI Taxonomy" id="2728020"/>
    <lineage>
        <taxon>Bacteria</taxon>
        <taxon>Pseudomonadati</taxon>
        <taxon>Pseudomonadota</taxon>
        <taxon>Betaproteobacteria</taxon>
        <taxon>Burkholderiales</taxon>
        <taxon>Oxalobacteraceae</taxon>
        <taxon>Telluria group</taxon>
        <taxon>Massilia</taxon>
    </lineage>
</organism>
<proteinExistence type="inferred from homology"/>
<sequence>MTAPKKNATPASVDGAGSVLSTVAGPSTSTPPASLGNNDPVPERLLEKTTAEKQLAAAMPYNPTKAGEYGDAARTPSEGAHNQPSTPAATGSTSTEIVMSDKVGNGQPPNGENRTTAPLDRVRVDAGNQVLTTNQGVPIADNQNSLKIGLRGPTAMEDFILREKITHFDHERIPERVVHARGSAAHGFFESYGDYTDLTRAVPLAEKGKRTPVFVRFSTVAGERGSTDTARDVRGFAVKFYTEQGNWDLVGNNIPVFFIQDAMKFPDLVHAAKPEPHHGMPQAATAHDTFWDFASLSPEITHMLMWAMSDRAIPRSYRTMQGFGVHTFRLINAQGESRFVKFHWTPLQGTHSLVWDEAVRISGADSDFHRRDLWEAIEGGNFPQWELGLQIFTEEQAASFPFDILDSTKLVPEELVPVTPVGRMVLDRNPDNFFAETEQVAFCTAHIIPGIDFSNDPLLQGRNHSYLDTQISRLGGANFHEIPINTPIVQIQNNQRDGMHRQAIARGRVSYEPNSLGGGCPFQAGRMGFTSFPEAFNNVDKVRGKPELFAEHYGQARLFYQSQSPAEQTHIANAFRFELSRVQTLAVRQRVLAQLANVDAGLVAKVAEGLGLDVPEALPRVNDTPIPAYEPSPSLSLLARPGQTGIRTRRVAILVANGVDGDAVRALYADLLKDGAVPRLVGNMLGKVKTSGGDALDVEISLEAGPSVMYDAVIVADGGADLLARNAQAIDFLREQYRHCKPILVLGNGANLLTKAMIPQTLPDGSADPSLLVDGTLDAFKEALASHRSFDRETDPPMV</sequence>
<dbReference type="Pfam" id="PF00199">
    <property type="entry name" value="Catalase"/>
    <property type="match status" value="1"/>
</dbReference>
<evidence type="ECO:0000256" key="11">
    <source>
        <dbReference type="PIRNR" id="PIRNR038927"/>
    </source>
</evidence>
<dbReference type="SUPFAM" id="SSF52317">
    <property type="entry name" value="Class I glutamine amidotransferase-like"/>
    <property type="match status" value="1"/>
</dbReference>
<dbReference type="InterPro" id="IPR010582">
    <property type="entry name" value="Catalase_immune_responsive"/>
</dbReference>
<dbReference type="InterPro" id="IPR018028">
    <property type="entry name" value="Catalase"/>
</dbReference>
<evidence type="ECO:0000256" key="13">
    <source>
        <dbReference type="PIRSR" id="PIRSR038927-2"/>
    </source>
</evidence>
<dbReference type="InterPro" id="IPR043156">
    <property type="entry name" value="Catalase_clade2_helical"/>
</dbReference>
<feature type="domain" description="Catalase core" evidence="16">
    <location>
        <begin position="132"/>
        <end position="520"/>
    </location>
</feature>
<keyword evidence="10 11" id="KW-0376">Hydrogen peroxide</keyword>